<accession>A0A7J8W0W6</accession>
<reference evidence="1 2" key="1">
    <citation type="journal article" date="2019" name="Genome Biol. Evol.">
        <title>Insights into the evolution of the New World diploid cottons (Gossypium, subgenus Houzingenia) based on genome sequencing.</title>
        <authorList>
            <person name="Grover C.E."/>
            <person name="Arick M.A. 2nd"/>
            <person name="Thrash A."/>
            <person name="Conover J.L."/>
            <person name="Sanders W.S."/>
            <person name="Peterson D.G."/>
            <person name="Frelichowski J.E."/>
            <person name="Scheffler J.A."/>
            <person name="Scheffler B.E."/>
            <person name="Wendel J.F."/>
        </authorList>
    </citation>
    <scope>NUCLEOTIDE SEQUENCE [LARGE SCALE GENOMIC DNA]</scope>
    <source>
        <strain evidence="1">57</strain>
        <tissue evidence="1">Leaf</tissue>
    </source>
</reference>
<proteinExistence type="predicted"/>
<sequence length="25" mass="2848">MKTGKSNSNALKVRLEIKITSWVML</sequence>
<protein>
    <submittedName>
        <fullName evidence="1">Uncharacterized protein</fullName>
    </submittedName>
</protein>
<dbReference type="Proteomes" id="UP000593573">
    <property type="component" value="Unassembled WGS sequence"/>
</dbReference>
<name>A0A7J8W0W6_9ROSI</name>
<dbReference type="AlphaFoldDB" id="A0A7J8W0W6"/>
<dbReference type="OrthoDB" id="998609at2759"/>
<gene>
    <name evidence="1" type="ORF">Goklo_001574</name>
</gene>
<dbReference type="EMBL" id="JABFAB010000013">
    <property type="protein sequence ID" value="MBA0668685.1"/>
    <property type="molecule type" value="Genomic_DNA"/>
</dbReference>
<evidence type="ECO:0000313" key="1">
    <source>
        <dbReference type="EMBL" id="MBA0668685.1"/>
    </source>
</evidence>
<keyword evidence="2" id="KW-1185">Reference proteome</keyword>
<evidence type="ECO:0000313" key="2">
    <source>
        <dbReference type="Proteomes" id="UP000593573"/>
    </source>
</evidence>
<comment type="caution">
    <text evidence="1">The sequence shown here is derived from an EMBL/GenBank/DDBJ whole genome shotgun (WGS) entry which is preliminary data.</text>
</comment>
<organism evidence="1 2">
    <name type="scientific">Gossypium klotzschianum</name>
    <dbReference type="NCBI Taxonomy" id="34286"/>
    <lineage>
        <taxon>Eukaryota</taxon>
        <taxon>Viridiplantae</taxon>
        <taxon>Streptophyta</taxon>
        <taxon>Embryophyta</taxon>
        <taxon>Tracheophyta</taxon>
        <taxon>Spermatophyta</taxon>
        <taxon>Magnoliopsida</taxon>
        <taxon>eudicotyledons</taxon>
        <taxon>Gunneridae</taxon>
        <taxon>Pentapetalae</taxon>
        <taxon>rosids</taxon>
        <taxon>malvids</taxon>
        <taxon>Malvales</taxon>
        <taxon>Malvaceae</taxon>
        <taxon>Malvoideae</taxon>
        <taxon>Gossypium</taxon>
    </lineage>
</organism>